<dbReference type="Gene3D" id="1.10.10.10">
    <property type="entry name" value="Winged helix-like DNA-binding domain superfamily/Winged helix DNA-binding domain"/>
    <property type="match status" value="1"/>
</dbReference>
<sequence length="104" mass="11743">MSAVMEEEIKRWTARRKSALVLEIIQGKTTVAEASGAFDLPPSEIETWVEEGKRGLENALRAKPEDVREQCERQLKDLQEAYGEAMLELRARKELASLLGKDEA</sequence>
<dbReference type="Proteomes" id="UP001501523">
    <property type="component" value="Unassembled WGS sequence"/>
</dbReference>
<dbReference type="InterPro" id="IPR036388">
    <property type="entry name" value="WH-like_DNA-bd_sf"/>
</dbReference>
<evidence type="ECO:0000313" key="2">
    <source>
        <dbReference type="Proteomes" id="UP001501523"/>
    </source>
</evidence>
<reference evidence="1 2" key="1">
    <citation type="journal article" date="2019" name="Int. J. Syst. Evol. Microbiol.">
        <title>The Global Catalogue of Microorganisms (GCM) 10K type strain sequencing project: providing services to taxonomists for standard genome sequencing and annotation.</title>
        <authorList>
            <consortium name="The Broad Institute Genomics Platform"/>
            <consortium name="The Broad Institute Genome Sequencing Center for Infectious Disease"/>
            <person name="Wu L."/>
            <person name="Ma J."/>
        </authorList>
    </citation>
    <scope>NUCLEOTIDE SEQUENCE [LARGE SCALE GENOMIC DNA]</scope>
    <source>
        <strain evidence="1 2">JCM 15421</strain>
    </source>
</reference>
<dbReference type="Pfam" id="PF06627">
    <property type="entry name" value="DUF1153"/>
    <property type="match status" value="1"/>
</dbReference>
<dbReference type="RefSeq" id="WP_343787032.1">
    <property type="nucleotide sequence ID" value="NZ_BAAAEU010000002.1"/>
</dbReference>
<evidence type="ECO:0000313" key="1">
    <source>
        <dbReference type="EMBL" id="GAA0707390.1"/>
    </source>
</evidence>
<comment type="caution">
    <text evidence="1">The sequence shown here is derived from an EMBL/GenBank/DDBJ whole genome shotgun (WGS) entry which is preliminary data.</text>
</comment>
<accession>A0ABN1ICS5</accession>
<name>A0ABN1ICS5_9GAMM</name>
<dbReference type="InterPro" id="IPR010921">
    <property type="entry name" value="Trp_repressor/repl_initiator"/>
</dbReference>
<protein>
    <submittedName>
        <fullName evidence="1">DUF1153 domain-containing protein</fullName>
    </submittedName>
</protein>
<gene>
    <name evidence="1" type="ORF">GCM10009105_06160</name>
</gene>
<dbReference type="EMBL" id="BAAAEU010000002">
    <property type="protein sequence ID" value="GAA0707390.1"/>
    <property type="molecule type" value="Genomic_DNA"/>
</dbReference>
<organism evidence="1 2">
    <name type="scientific">Dokdonella soli</name>
    <dbReference type="NCBI Taxonomy" id="529810"/>
    <lineage>
        <taxon>Bacteria</taxon>
        <taxon>Pseudomonadati</taxon>
        <taxon>Pseudomonadota</taxon>
        <taxon>Gammaproteobacteria</taxon>
        <taxon>Lysobacterales</taxon>
        <taxon>Rhodanobacteraceae</taxon>
        <taxon>Dokdonella</taxon>
    </lineage>
</organism>
<proteinExistence type="predicted"/>
<dbReference type="InterPro" id="IPR009534">
    <property type="entry name" value="DUF1153"/>
</dbReference>
<keyword evidence="2" id="KW-1185">Reference proteome</keyword>
<dbReference type="SUPFAM" id="SSF48295">
    <property type="entry name" value="TrpR-like"/>
    <property type="match status" value="1"/>
</dbReference>